<evidence type="ECO:0000256" key="1">
    <source>
        <dbReference type="SAM" id="Phobius"/>
    </source>
</evidence>
<keyword evidence="1" id="KW-0812">Transmembrane</keyword>
<keyword evidence="1" id="KW-1133">Transmembrane helix</keyword>
<dbReference type="AlphaFoldDB" id="A0A370FR49"/>
<evidence type="ECO:0000313" key="3">
    <source>
        <dbReference type="Proteomes" id="UP000255265"/>
    </source>
</evidence>
<feature type="transmembrane region" description="Helical" evidence="1">
    <location>
        <begin position="70"/>
        <end position="88"/>
    </location>
</feature>
<dbReference type="RefSeq" id="WP_017762028.1">
    <property type="nucleotide sequence ID" value="NZ_QQAV01000001.1"/>
</dbReference>
<dbReference type="InterPro" id="IPR024399">
    <property type="entry name" value="DUF2628"/>
</dbReference>
<name>A0A370FR49_9BURK</name>
<proteinExistence type="predicted"/>
<feature type="transmembrane region" description="Helical" evidence="1">
    <location>
        <begin position="16"/>
        <end position="35"/>
    </location>
</feature>
<sequence length="125" mass="14162">MRTYNVYTHPTHGLEAVKVGFSWPAFFFGLFWMLFKKLWRRAGLWLAAYLVLALIENVTDRAPESGTQALVYLLLSAGYFVLWLLPAFKGNAWRDADLVRRGYDRLATLEADTADAALAHAARPV</sequence>
<evidence type="ECO:0000313" key="2">
    <source>
        <dbReference type="EMBL" id="RDI29374.1"/>
    </source>
</evidence>
<feature type="transmembrane region" description="Helical" evidence="1">
    <location>
        <begin position="42"/>
        <end position="58"/>
    </location>
</feature>
<protein>
    <submittedName>
        <fullName evidence="2">Uncharacterized protein DUF2628</fullName>
    </submittedName>
</protein>
<dbReference type="EMBL" id="QQAV01000001">
    <property type="protein sequence ID" value="RDI29374.1"/>
    <property type="molecule type" value="Genomic_DNA"/>
</dbReference>
<gene>
    <name evidence="2" type="ORF">DFR41_1011130</name>
</gene>
<organism evidence="2 3">
    <name type="scientific">Pseudacidovorax intermedius</name>
    <dbReference type="NCBI Taxonomy" id="433924"/>
    <lineage>
        <taxon>Bacteria</taxon>
        <taxon>Pseudomonadati</taxon>
        <taxon>Pseudomonadota</taxon>
        <taxon>Betaproteobacteria</taxon>
        <taxon>Burkholderiales</taxon>
        <taxon>Comamonadaceae</taxon>
        <taxon>Pseudacidovorax</taxon>
    </lineage>
</organism>
<dbReference type="Pfam" id="PF10947">
    <property type="entry name" value="DUF2628"/>
    <property type="match status" value="1"/>
</dbReference>
<accession>A0A370FR49</accession>
<reference evidence="2 3" key="1">
    <citation type="submission" date="2018-07" db="EMBL/GenBank/DDBJ databases">
        <title>Genomic Encyclopedia of Type Strains, Phase IV (KMG-IV): sequencing the most valuable type-strain genomes for metagenomic binning, comparative biology and taxonomic classification.</title>
        <authorList>
            <person name="Goeker M."/>
        </authorList>
    </citation>
    <scope>NUCLEOTIDE SEQUENCE [LARGE SCALE GENOMIC DNA]</scope>
    <source>
        <strain evidence="2 3">DSM 21352</strain>
    </source>
</reference>
<keyword evidence="1" id="KW-0472">Membrane</keyword>
<comment type="caution">
    <text evidence="2">The sequence shown here is derived from an EMBL/GenBank/DDBJ whole genome shotgun (WGS) entry which is preliminary data.</text>
</comment>
<keyword evidence="3" id="KW-1185">Reference proteome</keyword>
<dbReference type="Proteomes" id="UP000255265">
    <property type="component" value="Unassembled WGS sequence"/>
</dbReference>